<evidence type="ECO:0000313" key="2">
    <source>
        <dbReference type="EMBL" id="MBC2619059.1"/>
    </source>
</evidence>
<proteinExistence type="predicted"/>
<name>A0A7X1BLB8_9ENTR</name>
<dbReference type="EMBL" id="JADWNA010000006">
    <property type="protein sequence ID" value="MBJ8390945.1"/>
    <property type="molecule type" value="Genomic_DNA"/>
</dbReference>
<evidence type="ECO:0000256" key="1">
    <source>
        <dbReference type="SAM" id="Phobius"/>
    </source>
</evidence>
<dbReference type="RefSeq" id="WP_038639967.1">
    <property type="nucleotide sequence ID" value="NZ_CP060441.1"/>
</dbReference>
<reference evidence="3 5" key="2">
    <citation type="submission" date="2020-11" db="EMBL/GenBank/DDBJ databases">
        <title>Enhanced detection system for hospital associated transmission using whole genome sequencing surveillance.</title>
        <authorList>
            <person name="Harrison L.H."/>
            <person name="Van Tyne D."/>
            <person name="Marsh J.W."/>
            <person name="Griffith M.P."/>
            <person name="Snyder D.J."/>
            <person name="Cooper V.S."/>
            <person name="Mustapha M."/>
        </authorList>
    </citation>
    <scope>NUCLEOTIDE SEQUENCE [LARGE SCALE GENOMIC DNA]</scope>
    <source>
        <strain evidence="3 5">CB00171</strain>
    </source>
</reference>
<dbReference type="Proteomes" id="UP000548504">
    <property type="component" value="Unassembled WGS sequence"/>
</dbReference>
<accession>A0A7X1BLB8</accession>
<evidence type="ECO:0000313" key="4">
    <source>
        <dbReference type="Proteomes" id="UP000548504"/>
    </source>
</evidence>
<evidence type="ECO:0000313" key="3">
    <source>
        <dbReference type="EMBL" id="MBJ8390945.1"/>
    </source>
</evidence>
<reference evidence="2 4" key="1">
    <citation type="submission" date="2020-08" db="EMBL/GenBank/DDBJ databases">
        <title>Emergence and comparative genomics analysis of Citrobacter in Fennec fox imported from North Africa to China.</title>
        <authorList>
            <person name="Zheng B."/>
        </authorList>
    </citation>
    <scope>NUCLEOTIDE SEQUENCE [LARGE SCALE GENOMIC DNA]</scope>
    <source>
        <strain evidence="2 4">FF141</strain>
    </source>
</reference>
<dbReference type="AlphaFoldDB" id="A0A7X1BLB8"/>
<keyword evidence="1" id="KW-1133">Transmembrane helix</keyword>
<keyword evidence="5" id="KW-1185">Reference proteome</keyword>
<sequence length="68" mass="7548">MTDIAFTRARDSNRGVKVVHKKKLDVRSNGKYTNRDQLAIAAVLFLGGIAGAIVLAMYLMMQEGVFLY</sequence>
<dbReference type="Proteomes" id="UP001318920">
    <property type="component" value="Unassembled WGS sequence"/>
</dbReference>
<keyword evidence="1" id="KW-0812">Transmembrane</keyword>
<protein>
    <submittedName>
        <fullName evidence="2">Uncharacterized protein</fullName>
    </submittedName>
</protein>
<feature type="transmembrane region" description="Helical" evidence="1">
    <location>
        <begin position="38"/>
        <end position="61"/>
    </location>
</feature>
<gene>
    <name evidence="2" type="ORF">H7I73_05350</name>
    <name evidence="3" type="ORF">I6M80_11890</name>
</gene>
<comment type="caution">
    <text evidence="2">The sequence shown here is derived from an EMBL/GenBank/DDBJ whole genome shotgun (WGS) entry which is preliminary data.</text>
</comment>
<organism evidence="2 4">
    <name type="scientific">Citrobacter cronae</name>
    <dbReference type="NCBI Taxonomy" id="1748967"/>
    <lineage>
        <taxon>Bacteria</taxon>
        <taxon>Pseudomonadati</taxon>
        <taxon>Pseudomonadota</taxon>
        <taxon>Gammaproteobacteria</taxon>
        <taxon>Enterobacterales</taxon>
        <taxon>Enterobacteriaceae</taxon>
        <taxon>Citrobacter</taxon>
        <taxon>Citrobacter freundii complex</taxon>
    </lineage>
</organism>
<keyword evidence="1" id="KW-0472">Membrane</keyword>
<dbReference type="EMBL" id="JACLAG010000001">
    <property type="protein sequence ID" value="MBC2619059.1"/>
    <property type="molecule type" value="Genomic_DNA"/>
</dbReference>
<evidence type="ECO:0000313" key="5">
    <source>
        <dbReference type="Proteomes" id="UP001318920"/>
    </source>
</evidence>
<dbReference type="GeneID" id="69430802"/>